<dbReference type="InterPro" id="IPR040161">
    <property type="entry name" value="FB224"/>
</dbReference>
<dbReference type="Proteomes" id="UP000008068">
    <property type="component" value="Unassembled WGS sequence"/>
</dbReference>
<evidence type="ECO:0000259" key="1">
    <source>
        <dbReference type="PROSITE" id="PS50181"/>
    </source>
</evidence>
<sequence length="329" mass="38525">MAEDPPTPNVVPEIQHDSGLTKLPLEIAQLVYGKIDMIDRFRLRKVCRTLKQTMDNMAVNYQLLRIRATDDCFIIWYDTNRVEYRGREIGCEVQREDQNPTVFPRMDYVEIAKIDLETILSNTRAHFLDFDIDFQCDMPNILALRKITALMQEIKQRNNLGFSVKSLNIEVNELIDYMTIVDMMRCDQLEEIRTDIFPSDPLCLTLISDMDQWKGLKKLSIKCNNLVIDEFDAFANLEEFTTEFLFEFQEVEELLNILERSSNFKECTLKFPYCNVRKLGTALNAEIHYGLYGSHQRPIPGTDDYLRCRLSVYETEIKKKSIHDPPFTD</sequence>
<dbReference type="Pfam" id="PF00646">
    <property type="entry name" value="F-box"/>
    <property type="match status" value="1"/>
</dbReference>
<evidence type="ECO:0000313" key="2">
    <source>
        <dbReference type="EMBL" id="EGT57978.1"/>
    </source>
</evidence>
<dbReference type="HOGENOM" id="CLU_845263_0_0_1"/>
<organism evidence="3">
    <name type="scientific">Caenorhabditis brenneri</name>
    <name type="common">Nematode worm</name>
    <dbReference type="NCBI Taxonomy" id="135651"/>
    <lineage>
        <taxon>Eukaryota</taxon>
        <taxon>Metazoa</taxon>
        <taxon>Ecdysozoa</taxon>
        <taxon>Nematoda</taxon>
        <taxon>Chromadorea</taxon>
        <taxon>Rhabditida</taxon>
        <taxon>Rhabditina</taxon>
        <taxon>Rhabditomorpha</taxon>
        <taxon>Rhabditoidea</taxon>
        <taxon>Rhabditidae</taxon>
        <taxon>Peloderinae</taxon>
        <taxon>Caenorhabditis</taxon>
    </lineage>
</organism>
<dbReference type="InterPro" id="IPR036047">
    <property type="entry name" value="F-box-like_dom_sf"/>
</dbReference>
<dbReference type="CDD" id="cd22150">
    <property type="entry name" value="F-box_CeFBXA-like"/>
    <property type="match status" value="1"/>
</dbReference>
<dbReference type="InParanoid" id="G0MHG1"/>
<dbReference type="Pfam" id="PF01827">
    <property type="entry name" value="FTH"/>
    <property type="match status" value="1"/>
</dbReference>
<name>G0MHG1_CAEBE</name>
<proteinExistence type="predicted"/>
<dbReference type="InterPro" id="IPR002900">
    <property type="entry name" value="DUF38/FTH_CAE_spp"/>
</dbReference>
<dbReference type="PROSITE" id="PS50181">
    <property type="entry name" value="FBOX"/>
    <property type="match status" value="1"/>
</dbReference>
<dbReference type="InterPro" id="IPR001810">
    <property type="entry name" value="F-box_dom"/>
</dbReference>
<dbReference type="SUPFAM" id="SSF81383">
    <property type="entry name" value="F-box domain"/>
    <property type="match status" value="1"/>
</dbReference>
<dbReference type="SMART" id="SM00256">
    <property type="entry name" value="FBOX"/>
    <property type="match status" value="1"/>
</dbReference>
<dbReference type="EMBL" id="GL379794">
    <property type="protein sequence ID" value="EGT57978.1"/>
    <property type="molecule type" value="Genomic_DNA"/>
</dbReference>
<dbReference type="PANTHER" id="PTHR23015:SF4">
    <property type="entry name" value="DUF38 DOMAIN-CONTAINING PROTEIN-RELATED"/>
    <property type="match status" value="1"/>
</dbReference>
<reference evidence="3" key="1">
    <citation type="submission" date="2011-07" db="EMBL/GenBank/DDBJ databases">
        <authorList>
            <consortium name="Caenorhabditis brenneri Sequencing and Analysis Consortium"/>
            <person name="Wilson R.K."/>
        </authorList>
    </citation>
    <scope>NUCLEOTIDE SEQUENCE [LARGE SCALE GENOMIC DNA]</scope>
    <source>
        <strain evidence="3">PB2801</strain>
    </source>
</reference>
<gene>
    <name evidence="2" type="ORF">CAEBREN_13721</name>
</gene>
<evidence type="ECO:0000313" key="3">
    <source>
        <dbReference type="Proteomes" id="UP000008068"/>
    </source>
</evidence>
<dbReference type="PANTHER" id="PTHR23015">
    <property type="entry name" value="UNCHARACTERIZED C.ELEGANS PROTEIN"/>
    <property type="match status" value="1"/>
</dbReference>
<keyword evidence="3" id="KW-1185">Reference proteome</keyword>
<accession>G0MHG1</accession>
<dbReference type="AlphaFoldDB" id="G0MHG1"/>
<protein>
    <recommendedName>
        <fullName evidence="1">F-box domain-containing protein</fullName>
    </recommendedName>
</protein>
<dbReference type="GO" id="GO:0045087">
    <property type="term" value="P:innate immune response"/>
    <property type="evidence" value="ECO:0007669"/>
    <property type="project" value="TreeGrafter"/>
</dbReference>
<feature type="domain" description="F-box" evidence="1">
    <location>
        <begin position="17"/>
        <end position="64"/>
    </location>
</feature>